<dbReference type="InterPro" id="IPR013320">
    <property type="entry name" value="ConA-like_dom_sf"/>
</dbReference>
<dbReference type="OrthoDB" id="10499175at2759"/>
<dbReference type="AlphaFoldDB" id="L1JA87"/>
<dbReference type="RefSeq" id="XP_005831994.1">
    <property type="nucleotide sequence ID" value="XM_005831937.1"/>
</dbReference>
<evidence type="ECO:0000313" key="2">
    <source>
        <dbReference type="EMBL" id="EKX45014.1"/>
    </source>
</evidence>
<feature type="region of interest" description="Disordered" evidence="1">
    <location>
        <begin position="26"/>
        <end position="58"/>
    </location>
</feature>
<dbReference type="PaxDb" id="55529-EKX45014"/>
<reference evidence="3" key="3">
    <citation type="submission" date="2015-06" db="UniProtKB">
        <authorList>
            <consortium name="EnsemblProtists"/>
        </authorList>
    </citation>
    <scope>IDENTIFICATION</scope>
</reference>
<dbReference type="KEGG" id="gtt:GUITHDRAFT_109058"/>
<organism evidence="2">
    <name type="scientific">Guillardia theta (strain CCMP2712)</name>
    <name type="common">Cryptophyte</name>
    <dbReference type="NCBI Taxonomy" id="905079"/>
    <lineage>
        <taxon>Eukaryota</taxon>
        <taxon>Cryptophyceae</taxon>
        <taxon>Pyrenomonadales</taxon>
        <taxon>Geminigeraceae</taxon>
        <taxon>Guillardia</taxon>
    </lineage>
</organism>
<dbReference type="EMBL" id="JH993001">
    <property type="protein sequence ID" value="EKX45014.1"/>
    <property type="molecule type" value="Genomic_DNA"/>
</dbReference>
<protein>
    <recommendedName>
        <fullName evidence="5">SPRY domain-containing protein</fullName>
    </recommendedName>
</protein>
<accession>L1JA87</accession>
<dbReference type="SUPFAM" id="SSF49899">
    <property type="entry name" value="Concanavalin A-like lectins/glucanases"/>
    <property type="match status" value="1"/>
</dbReference>
<dbReference type="InterPro" id="IPR043136">
    <property type="entry name" value="B30.2/SPRY_sf"/>
</dbReference>
<dbReference type="Gene3D" id="2.60.120.920">
    <property type="match status" value="1"/>
</dbReference>
<name>L1JA87_GUITC</name>
<sequence>MCHETLMVTEKGKKLTKLVGEDYQSALLSPVIPPDSRKGEQEQEQEQGQEQEQEQEQESYVEFHVLKNPMPQCFIGFGVCKGNHEYKEGRSAMAAEDAWMLSSHSGKAYSNGGMSKQFLPGIGTKPYCPGEEHLAKDSVRVNVGDRLGLLADMQKHSLYVYVNGVCQGEMFSGIPDGVRFVVDLGDEEQEVEILPTDMPGEELSEG</sequence>
<evidence type="ECO:0008006" key="5">
    <source>
        <dbReference type="Google" id="ProtNLM"/>
    </source>
</evidence>
<keyword evidence="4" id="KW-1185">Reference proteome</keyword>
<gene>
    <name evidence="2" type="ORF">GUITHDRAFT_109058</name>
</gene>
<evidence type="ECO:0000313" key="3">
    <source>
        <dbReference type="EnsemblProtists" id="EKX45014"/>
    </source>
</evidence>
<dbReference type="HOGENOM" id="CLU_1334100_0_0_1"/>
<reference evidence="2 4" key="1">
    <citation type="journal article" date="2012" name="Nature">
        <title>Algal genomes reveal evolutionary mosaicism and the fate of nucleomorphs.</title>
        <authorList>
            <consortium name="DOE Joint Genome Institute"/>
            <person name="Curtis B.A."/>
            <person name="Tanifuji G."/>
            <person name="Burki F."/>
            <person name="Gruber A."/>
            <person name="Irimia M."/>
            <person name="Maruyama S."/>
            <person name="Arias M.C."/>
            <person name="Ball S.G."/>
            <person name="Gile G.H."/>
            <person name="Hirakawa Y."/>
            <person name="Hopkins J.F."/>
            <person name="Kuo A."/>
            <person name="Rensing S.A."/>
            <person name="Schmutz J."/>
            <person name="Symeonidi A."/>
            <person name="Elias M."/>
            <person name="Eveleigh R.J."/>
            <person name="Herman E.K."/>
            <person name="Klute M.J."/>
            <person name="Nakayama T."/>
            <person name="Obornik M."/>
            <person name="Reyes-Prieto A."/>
            <person name="Armbrust E.V."/>
            <person name="Aves S.J."/>
            <person name="Beiko R.G."/>
            <person name="Coutinho P."/>
            <person name="Dacks J.B."/>
            <person name="Durnford D.G."/>
            <person name="Fast N.M."/>
            <person name="Green B.R."/>
            <person name="Grisdale C.J."/>
            <person name="Hempel F."/>
            <person name="Henrissat B."/>
            <person name="Hoppner M.P."/>
            <person name="Ishida K."/>
            <person name="Kim E."/>
            <person name="Koreny L."/>
            <person name="Kroth P.G."/>
            <person name="Liu Y."/>
            <person name="Malik S.B."/>
            <person name="Maier U.G."/>
            <person name="McRose D."/>
            <person name="Mock T."/>
            <person name="Neilson J.A."/>
            <person name="Onodera N.T."/>
            <person name="Poole A.M."/>
            <person name="Pritham E.J."/>
            <person name="Richards T.A."/>
            <person name="Rocap G."/>
            <person name="Roy S.W."/>
            <person name="Sarai C."/>
            <person name="Schaack S."/>
            <person name="Shirato S."/>
            <person name="Slamovits C.H."/>
            <person name="Spencer D.F."/>
            <person name="Suzuki S."/>
            <person name="Worden A.Z."/>
            <person name="Zauner S."/>
            <person name="Barry K."/>
            <person name="Bell C."/>
            <person name="Bharti A.K."/>
            <person name="Crow J.A."/>
            <person name="Grimwood J."/>
            <person name="Kramer R."/>
            <person name="Lindquist E."/>
            <person name="Lucas S."/>
            <person name="Salamov A."/>
            <person name="McFadden G.I."/>
            <person name="Lane C.E."/>
            <person name="Keeling P.J."/>
            <person name="Gray M.W."/>
            <person name="Grigoriev I.V."/>
            <person name="Archibald J.M."/>
        </authorList>
    </citation>
    <scope>NUCLEOTIDE SEQUENCE</scope>
    <source>
        <strain evidence="2 4">CCMP2712</strain>
    </source>
</reference>
<proteinExistence type="predicted"/>
<reference evidence="4" key="2">
    <citation type="submission" date="2012-11" db="EMBL/GenBank/DDBJ databases">
        <authorList>
            <person name="Kuo A."/>
            <person name="Curtis B.A."/>
            <person name="Tanifuji G."/>
            <person name="Burki F."/>
            <person name="Gruber A."/>
            <person name="Irimia M."/>
            <person name="Maruyama S."/>
            <person name="Arias M.C."/>
            <person name="Ball S.G."/>
            <person name="Gile G.H."/>
            <person name="Hirakawa Y."/>
            <person name="Hopkins J.F."/>
            <person name="Rensing S.A."/>
            <person name="Schmutz J."/>
            <person name="Symeonidi A."/>
            <person name="Elias M."/>
            <person name="Eveleigh R.J."/>
            <person name="Herman E.K."/>
            <person name="Klute M.J."/>
            <person name="Nakayama T."/>
            <person name="Obornik M."/>
            <person name="Reyes-Prieto A."/>
            <person name="Armbrust E.V."/>
            <person name="Aves S.J."/>
            <person name="Beiko R.G."/>
            <person name="Coutinho P."/>
            <person name="Dacks J.B."/>
            <person name="Durnford D.G."/>
            <person name="Fast N.M."/>
            <person name="Green B.R."/>
            <person name="Grisdale C."/>
            <person name="Hempe F."/>
            <person name="Henrissat B."/>
            <person name="Hoppner M.P."/>
            <person name="Ishida K.-I."/>
            <person name="Kim E."/>
            <person name="Koreny L."/>
            <person name="Kroth P.G."/>
            <person name="Liu Y."/>
            <person name="Malik S.-B."/>
            <person name="Maier U.G."/>
            <person name="McRose D."/>
            <person name="Mock T."/>
            <person name="Neilson J.A."/>
            <person name="Onodera N.T."/>
            <person name="Poole A.M."/>
            <person name="Pritham E.J."/>
            <person name="Richards T.A."/>
            <person name="Rocap G."/>
            <person name="Roy S.W."/>
            <person name="Sarai C."/>
            <person name="Schaack S."/>
            <person name="Shirato S."/>
            <person name="Slamovits C.H."/>
            <person name="Spencer D.F."/>
            <person name="Suzuki S."/>
            <person name="Worden A.Z."/>
            <person name="Zauner S."/>
            <person name="Barry K."/>
            <person name="Bell C."/>
            <person name="Bharti A.K."/>
            <person name="Crow J.A."/>
            <person name="Grimwood J."/>
            <person name="Kramer R."/>
            <person name="Lindquist E."/>
            <person name="Lucas S."/>
            <person name="Salamov A."/>
            <person name="McFadden G.I."/>
            <person name="Lane C.E."/>
            <person name="Keeling P.J."/>
            <person name="Gray M.W."/>
            <person name="Grigoriev I.V."/>
            <person name="Archibald J.M."/>
        </authorList>
    </citation>
    <scope>NUCLEOTIDE SEQUENCE</scope>
    <source>
        <strain evidence="4">CCMP2712</strain>
    </source>
</reference>
<dbReference type="EnsemblProtists" id="EKX45014">
    <property type="protein sequence ID" value="EKX45014"/>
    <property type="gene ID" value="GUITHDRAFT_109058"/>
</dbReference>
<evidence type="ECO:0000256" key="1">
    <source>
        <dbReference type="SAM" id="MobiDB-lite"/>
    </source>
</evidence>
<evidence type="ECO:0000313" key="4">
    <source>
        <dbReference type="Proteomes" id="UP000011087"/>
    </source>
</evidence>
<dbReference type="GeneID" id="17301787"/>
<feature type="compositionally biased region" description="Acidic residues" evidence="1">
    <location>
        <begin position="42"/>
        <end position="58"/>
    </location>
</feature>
<dbReference type="Proteomes" id="UP000011087">
    <property type="component" value="Unassembled WGS sequence"/>
</dbReference>